<dbReference type="AlphaFoldDB" id="A0AAD7CF21"/>
<sequence>MASDTATSPGFGSRRKGPKAKALPTLPLSAFSPPNSGTGERFPLPPSPSTVHPESVVDAHVLLRDADASLDSWKEEAGQALNGRIGGVVVALASDDSNLVSKFLSKDQGVSILSLMVPFELQATEHKLPAYVSELSIPYSLSTSFSHSSPEAVASLKWALSQGRPVDIDVRGALSESAFEGLEDLLTKAVADLQSVPPIVLSSLLPPPHDLSLSIVKLLQHPTYRFFQSQIAALSLPFPELCVKFLPPSWDQPTPSTPSVATADEADSKQAKEWKRRIKMFLGPVVEAFGYQRILFGSSPSPASQSPSQAGDWYEIARESLAELGVEQEFVDAVFSGNAKRVYG</sequence>
<feature type="region of interest" description="Disordered" evidence="1">
    <location>
        <begin position="1"/>
        <end position="50"/>
    </location>
</feature>
<accession>A0AAD7CF21</accession>
<evidence type="ECO:0000313" key="2">
    <source>
        <dbReference type="EMBL" id="KAJ7647231.1"/>
    </source>
</evidence>
<protein>
    <submittedName>
        <fullName evidence="2">Uncharacterized protein</fullName>
    </submittedName>
</protein>
<evidence type="ECO:0000313" key="3">
    <source>
        <dbReference type="Proteomes" id="UP001221142"/>
    </source>
</evidence>
<reference evidence="2" key="1">
    <citation type="submission" date="2023-03" db="EMBL/GenBank/DDBJ databases">
        <title>Massive genome expansion in bonnet fungi (Mycena s.s.) driven by repeated elements and novel gene families across ecological guilds.</title>
        <authorList>
            <consortium name="Lawrence Berkeley National Laboratory"/>
            <person name="Harder C.B."/>
            <person name="Miyauchi S."/>
            <person name="Viragh M."/>
            <person name="Kuo A."/>
            <person name="Thoen E."/>
            <person name="Andreopoulos B."/>
            <person name="Lu D."/>
            <person name="Skrede I."/>
            <person name="Drula E."/>
            <person name="Henrissat B."/>
            <person name="Morin E."/>
            <person name="Kohler A."/>
            <person name="Barry K."/>
            <person name="LaButti K."/>
            <person name="Morin E."/>
            <person name="Salamov A."/>
            <person name="Lipzen A."/>
            <person name="Mereny Z."/>
            <person name="Hegedus B."/>
            <person name="Baldrian P."/>
            <person name="Stursova M."/>
            <person name="Weitz H."/>
            <person name="Taylor A."/>
            <person name="Grigoriev I.V."/>
            <person name="Nagy L.G."/>
            <person name="Martin F."/>
            <person name="Kauserud H."/>
        </authorList>
    </citation>
    <scope>NUCLEOTIDE SEQUENCE</scope>
    <source>
        <strain evidence="2">9284</strain>
    </source>
</reference>
<dbReference type="Proteomes" id="UP001221142">
    <property type="component" value="Unassembled WGS sequence"/>
</dbReference>
<gene>
    <name evidence="2" type="ORF">FB45DRAFT_892819</name>
</gene>
<proteinExistence type="predicted"/>
<dbReference type="Gene3D" id="3.20.20.140">
    <property type="entry name" value="Metal-dependent hydrolases"/>
    <property type="match status" value="1"/>
</dbReference>
<keyword evidence="3" id="KW-1185">Reference proteome</keyword>
<dbReference type="SUPFAM" id="SSF51556">
    <property type="entry name" value="Metallo-dependent hydrolases"/>
    <property type="match status" value="1"/>
</dbReference>
<evidence type="ECO:0000256" key="1">
    <source>
        <dbReference type="SAM" id="MobiDB-lite"/>
    </source>
</evidence>
<dbReference type="EMBL" id="JARKIF010000002">
    <property type="protein sequence ID" value="KAJ7647231.1"/>
    <property type="molecule type" value="Genomic_DNA"/>
</dbReference>
<name>A0AAD7CF21_9AGAR</name>
<dbReference type="InterPro" id="IPR032466">
    <property type="entry name" value="Metal_Hydrolase"/>
</dbReference>
<feature type="compositionally biased region" description="Polar residues" evidence="1">
    <location>
        <begin position="1"/>
        <end position="10"/>
    </location>
</feature>
<organism evidence="2 3">
    <name type="scientific">Roridomyces roridus</name>
    <dbReference type="NCBI Taxonomy" id="1738132"/>
    <lineage>
        <taxon>Eukaryota</taxon>
        <taxon>Fungi</taxon>
        <taxon>Dikarya</taxon>
        <taxon>Basidiomycota</taxon>
        <taxon>Agaricomycotina</taxon>
        <taxon>Agaricomycetes</taxon>
        <taxon>Agaricomycetidae</taxon>
        <taxon>Agaricales</taxon>
        <taxon>Marasmiineae</taxon>
        <taxon>Mycenaceae</taxon>
        <taxon>Roridomyces</taxon>
    </lineage>
</organism>
<comment type="caution">
    <text evidence="2">The sequence shown here is derived from an EMBL/GenBank/DDBJ whole genome shotgun (WGS) entry which is preliminary data.</text>
</comment>